<evidence type="ECO:0000313" key="2">
    <source>
        <dbReference type="Proteomes" id="UP000298493"/>
    </source>
</evidence>
<comment type="caution">
    <text evidence="1">The sequence shown here is derived from an EMBL/GenBank/DDBJ whole genome shotgun (WGS) entry which is preliminary data.</text>
</comment>
<sequence>MSRDCQGLDSYDNSSSLSLSFGSLTPYFFTPVRIIAESKTPSITMSITINAWPPTAYNTTWMHYATNKKVESFIRWSWSWPLDLDLDHDPMEKFSGVNIQQLHDAKSDTWRRTNLPQLPGC</sequence>
<dbReference type="Proteomes" id="UP000298493">
    <property type="component" value="Unassembled WGS sequence"/>
</dbReference>
<reference evidence="1 2" key="1">
    <citation type="submission" date="2019-04" db="EMBL/GenBank/DDBJ databases">
        <title>High contiguity whole genome sequence and gene annotation resource for two Venturia nashicola isolates.</title>
        <authorList>
            <person name="Prokchorchik M."/>
            <person name="Won K."/>
            <person name="Lee Y."/>
            <person name="Choi E.D."/>
            <person name="Segonzac C."/>
            <person name="Sohn K.H."/>
        </authorList>
    </citation>
    <scope>NUCLEOTIDE SEQUENCE [LARGE SCALE GENOMIC DNA]</scope>
    <source>
        <strain evidence="1 2">PRI2</strain>
    </source>
</reference>
<keyword evidence="2" id="KW-1185">Reference proteome</keyword>
<organism evidence="1 2">
    <name type="scientific">Venturia nashicola</name>
    <dbReference type="NCBI Taxonomy" id="86259"/>
    <lineage>
        <taxon>Eukaryota</taxon>
        <taxon>Fungi</taxon>
        <taxon>Dikarya</taxon>
        <taxon>Ascomycota</taxon>
        <taxon>Pezizomycotina</taxon>
        <taxon>Dothideomycetes</taxon>
        <taxon>Pleosporomycetidae</taxon>
        <taxon>Venturiales</taxon>
        <taxon>Venturiaceae</taxon>
        <taxon>Venturia</taxon>
    </lineage>
</organism>
<protein>
    <submittedName>
        <fullName evidence="1">Uncharacterized protein</fullName>
    </submittedName>
</protein>
<gene>
    <name evidence="1" type="ORF">E6O75_ATG10800</name>
</gene>
<dbReference type="AlphaFoldDB" id="A0A4Z1P0N0"/>
<proteinExistence type="predicted"/>
<accession>A0A4Z1P0N0</accession>
<dbReference type="EMBL" id="SNSC02000008">
    <property type="protein sequence ID" value="TID22007.1"/>
    <property type="molecule type" value="Genomic_DNA"/>
</dbReference>
<name>A0A4Z1P0N0_9PEZI</name>
<evidence type="ECO:0000313" key="1">
    <source>
        <dbReference type="EMBL" id="TID22007.1"/>
    </source>
</evidence>